<dbReference type="SUPFAM" id="SSF161098">
    <property type="entry name" value="MetI-like"/>
    <property type="match status" value="1"/>
</dbReference>
<dbReference type="Proteomes" id="UP000619033">
    <property type="component" value="Unassembled WGS sequence"/>
</dbReference>
<feature type="transmembrane region" description="Helical" evidence="7">
    <location>
        <begin position="235"/>
        <end position="259"/>
    </location>
</feature>
<evidence type="ECO:0000256" key="6">
    <source>
        <dbReference type="ARBA" id="ARBA00023136"/>
    </source>
</evidence>
<sequence length="267" mass="28927">MIYPTIQLFRVSLSQTEFFDPVAFVGLENFRYVLSDPDFWAEARITAEFVAGSLSLALVFGVLTAVILQSLGGKAAAIFRTILLLPWTLSMTVVGCLWLWLLNPSYGPVRYLLSLAGYDTGLLLGDPDLAIWLIVGASAWWSFPYAMVLVTAALQSIPKELYEAVEIDGGSALAKFRFVTWPHIIPTLGSTALVLCIMYVTLVSLIVVMTGGGPLGETTTFSLAIYKETLNSIDIAPAAVISIIVLIANLVLGIGYSVLSARIKRSK</sequence>
<dbReference type="CDD" id="cd06261">
    <property type="entry name" value="TM_PBP2"/>
    <property type="match status" value="1"/>
</dbReference>
<evidence type="ECO:0000256" key="5">
    <source>
        <dbReference type="ARBA" id="ARBA00022989"/>
    </source>
</evidence>
<dbReference type="Gene3D" id="1.10.3720.10">
    <property type="entry name" value="MetI-like"/>
    <property type="match status" value="1"/>
</dbReference>
<evidence type="ECO:0000256" key="4">
    <source>
        <dbReference type="ARBA" id="ARBA00022692"/>
    </source>
</evidence>
<dbReference type="AlphaFoldDB" id="A0A8J7MTN4"/>
<organism evidence="9 10">
    <name type="scientific">Fuscibacter oryzae</name>
    <dbReference type="NCBI Taxonomy" id="2803939"/>
    <lineage>
        <taxon>Bacteria</taxon>
        <taxon>Pseudomonadati</taxon>
        <taxon>Pseudomonadota</taxon>
        <taxon>Alphaproteobacteria</taxon>
        <taxon>Rhodobacterales</taxon>
        <taxon>Paracoccaceae</taxon>
        <taxon>Fuscibacter</taxon>
    </lineage>
</organism>
<feature type="domain" description="ABC transmembrane type-1" evidence="8">
    <location>
        <begin position="43"/>
        <end position="252"/>
    </location>
</feature>
<name>A0A8J7MTN4_9RHOB</name>
<comment type="subcellular location">
    <subcellularLocation>
        <location evidence="1 7">Cell membrane</location>
        <topology evidence="1 7">Multi-pass membrane protein</topology>
    </subcellularLocation>
</comment>
<dbReference type="Pfam" id="PF00528">
    <property type="entry name" value="BPD_transp_1"/>
    <property type="match status" value="1"/>
</dbReference>
<proteinExistence type="inferred from homology"/>
<dbReference type="PANTHER" id="PTHR30193">
    <property type="entry name" value="ABC TRANSPORTER PERMEASE PROTEIN"/>
    <property type="match status" value="1"/>
</dbReference>
<keyword evidence="4 7" id="KW-0812">Transmembrane</keyword>
<evidence type="ECO:0000256" key="1">
    <source>
        <dbReference type="ARBA" id="ARBA00004651"/>
    </source>
</evidence>
<dbReference type="InterPro" id="IPR035906">
    <property type="entry name" value="MetI-like_sf"/>
</dbReference>
<comment type="caution">
    <text evidence="9">The sequence shown here is derived from an EMBL/GenBank/DDBJ whole genome shotgun (WGS) entry which is preliminary data.</text>
</comment>
<keyword evidence="10" id="KW-1185">Reference proteome</keyword>
<dbReference type="InterPro" id="IPR000515">
    <property type="entry name" value="MetI-like"/>
</dbReference>
<dbReference type="PANTHER" id="PTHR30193:SF45">
    <property type="entry name" value="ABC TRANSPORTER PERMEASE PROTEIN"/>
    <property type="match status" value="1"/>
</dbReference>
<evidence type="ECO:0000259" key="8">
    <source>
        <dbReference type="PROSITE" id="PS50928"/>
    </source>
</evidence>
<dbReference type="GO" id="GO:0005886">
    <property type="term" value="C:plasma membrane"/>
    <property type="evidence" value="ECO:0007669"/>
    <property type="project" value="UniProtKB-SubCell"/>
</dbReference>
<feature type="transmembrane region" description="Helical" evidence="7">
    <location>
        <begin position="83"/>
        <end position="101"/>
    </location>
</feature>
<feature type="transmembrane region" description="Helical" evidence="7">
    <location>
        <begin position="49"/>
        <end position="71"/>
    </location>
</feature>
<reference evidence="9" key="1">
    <citation type="submission" date="2021-01" db="EMBL/GenBank/DDBJ databases">
        <title>Genome seq and assembly of Tabrizicola sp. KVB23.</title>
        <authorList>
            <person name="Chhetri G."/>
        </authorList>
    </citation>
    <scope>NUCLEOTIDE SEQUENCE</scope>
    <source>
        <strain evidence="9">KVB23</strain>
    </source>
</reference>
<gene>
    <name evidence="9" type="ORF">JI744_15045</name>
</gene>
<protein>
    <submittedName>
        <fullName evidence="9">Sugar ABC transporter permease</fullName>
    </submittedName>
</protein>
<evidence type="ECO:0000256" key="7">
    <source>
        <dbReference type="RuleBase" id="RU363032"/>
    </source>
</evidence>
<evidence type="ECO:0000313" key="9">
    <source>
        <dbReference type="EMBL" id="MBL4929422.1"/>
    </source>
</evidence>
<evidence type="ECO:0000256" key="2">
    <source>
        <dbReference type="ARBA" id="ARBA00022448"/>
    </source>
</evidence>
<dbReference type="GO" id="GO:0055085">
    <property type="term" value="P:transmembrane transport"/>
    <property type="evidence" value="ECO:0007669"/>
    <property type="project" value="InterPro"/>
</dbReference>
<dbReference type="InterPro" id="IPR051393">
    <property type="entry name" value="ABC_transporter_permease"/>
</dbReference>
<keyword evidence="2 7" id="KW-0813">Transport</keyword>
<evidence type="ECO:0000313" key="10">
    <source>
        <dbReference type="Proteomes" id="UP000619033"/>
    </source>
</evidence>
<evidence type="ECO:0000256" key="3">
    <source>
        <dbReference type="ARBA" id="ARBA00022475"/>
    </source>
</evidence>
<keyword evidence="5 7" id="KW-1133">Transmembrane helix</keyword>
<comment type="similarity">
    <text evidence="7">Belongs to the binding-protein-dependent transport system permease family.</text>
</comment>
<keyword evidence="3" id="KW-1003">Cell membrane</keyword>
<keyword evidence="6 7" id="KW-0472">Membrane</keyword>
<dbReference type="EMBL" id="JAESVP010000008">
    <property type="protein sequence ID" value="MBL4929422.1"/>
    <property type="molecule type" value="Genomic_DNA"/>
</dbReference>
<dbReference type="PROSITE" id="PS50928">
    <property type="entry name" value="ABC_TM1"/>
    <property type="match status" value="1"/>
</dbReference>
<feature type="transmembrane region" description="Helical" evidence="7">
    <location>
        <begin position="129"/>
        <end position="154"/>
    </location>
</feature>
<feature type="transmembrane region" description="Helical" evidence="7">
    <location>
        <begin position="192"/>
        <end position="215"/>
    </location>
</feature>
<accession>A0A8J7MTN4</accession>